<dbReference type="PaxDb" id="3055-EDO95962"/>
<dbReference type="KEGG" id="cre:CHLRE_16g664251v5"/>
<evidence type="ECO:0000313" key="1">
    <source>
        <dbReference type="EMBL" id="PNW71136.1"/>
    </source>
</evidence>
<proteinExistence type="predicted"/>
<gene>
    <name evidence="1" type="ORF">CHLRE_16g664251v5</name>
</gene>
<sequence>MATNNPEADLWADAEDPEVPFTAAQLEKLARVGPAKLLGLRRLHKAFREAQDPRLPKR</sequence>
<dbReference type="AlphaFoldDB" id="A0A2K3CS66"/>
<organism evidence="1 2">
    <name type="scientific">Chlamydomonas reinhardtii</name>
    <name type="common">Chlamydomonas smithii</name>
    <dbReference type="NCBI Taxonomy" id="3055"/>
    <lineage>
        <taxon>Eukaryota</taxon>
        <taxon>Viridiplantae</taxon>
        <taxon>Chlorophyta</taxon>
        <taxon>core chlorophytes</taxon>
        <taxon>Chlorophyceae</taxon>
        <taxon>CS clade</taxon>
        <taxon>Chlamydomonadales</taxon>
        <taxon>Chlamydomonadaceae</taxon>
        <taxon>Chlamydomonas</taxon>
    </lineage>
</organism>
<protein>
    <submittedName>
        <fullName evidence="1">Uncharacterized protein</fullName>
    </submittedName>
</protein>
<keyword evidence="2" id="KW-1185">Reference proteome</keyword>
<dbReference type="EMBL" id="CM008977">
    <property type="protein sequence ID" value="PNW71136.1"/>
    <property type="molecule type" value="Genomic_DNA"/>
</dbReference>
<dbReference type="InParanoid" id="A0A2K3CS66"/>
<dbReference type="RefSeq" id="XP_042915253.1">
    <property type="nucleotide sequence ID" value="XM_043071043.1"/>
</dbReference>
<dbReference type="Gramene" id="PNW71136">
    <property type="protein sequence ID" value="PNW71136"/>
    <property type="gene ID" value="CHLRE_16g664251v5"/>
</dbReference>
<name>A0A2K3CS66_CHLRE</name>
<reference evidence="1 2" key="1">
    <citation type="journal article" date="2007" name="Science">
        <title>The Chlamydomonas genome reveals the evolution of key animal and plant functions.</title>
        <authorList>
            <person name="Merchant S.S."/>
            <person name="Prochnik S.E."/>
            <person name="Vallon O."/>
            <person name="Harris E.H."/>
            <person name="Karpowicz S.J."/>
            <person name="Witman G.B."/>
            <person name="Terry A."/>
            <person name="Salamov A."/>
            <person name="Fritz-Laylin L.K."/>
            <person name="Marechal-Drouard L."/>
            <person name="Marshall W.F."/>
            <person name="Qu L.H."/>
            <person name="Nelson D.R."/>
            <person name="Sanderfoot A.A."/>
            <person name="Spalding M.H."/>
            <person name="Kapitonov V.V."/>
            <person name="Ren Q."/>
            <person name="Ferris P."/>
            <person name="Lindquist E."/>
            <person name="Shapiro H."/>
            <person name="Lucas S.M."/>
            <person name="Grimwood J."/>
            <person name="Schmutz J."/>
            <person name="Cardol P."/>
            <person name="Cerutti H."/>
            <person name="Chanfreau G."/>
            <person name="Chen C.L."/>
            <person name="Cognat V."/>
            <person name="Croft M.T."/>
            <person name="Dent R."/>
            <person name="Dutcher S."/>
            <person name="Fernandez E."/>
            <person name="Fukuzawa H."/>
            <person name="Gonzalez-Ballester D."/>
            <person name="Gonzalez-Halphen D."/>
            <person name="Hallmann A."/>
            <person name="Hanikenne M."/>
            <person name="Hippler M."/>
            <person name="Inwood W."/>
            <person name="Jabbari K."/>
            <person name="Kalanon M."/>
            <person name="Kuras R."/>
            <person name="Lefebvre P.A."/>
            <person name="Lemaire S.D."/>
            <person name="Lobanov A.V."/>
            <person name="Lohr M."/>
            <person name="Manuell A."/>
            <person name="Meier I."/>
            <person name="Mets L."/>
            <person name="Mittag M."/>
            <person name="Mittelmeier T."/>
            <person name="Moroney J.V."/>
            <person name="Moseley J."/>
            <person name="Napoli C."/>
            <person name="Nedelcu A.M."/>
            <person name="Niyogi K."/>
            <person name="Novoselov S.V."/>
            <person name="Paulsen I.T."/>
            <person name="Pazour G."/>
            <person name="Purton S."/>
            <person name="Ral J.P."/>
            <person name="Riano-Pachon D.M."/>
            <person name="Riekhof W."/>
            <person name="Rymarquis L."/>
            <person name="Schroda M."/>
            <person name="Stern D."/>
            <person name="Umen J."/>
            <person name="Willows R."/>
            <person name="Wilson N."/>
            <person name="Zimmer S.L."/>
            <person name="Allmer J."/>
            <person name="Balk J."/>
            <person name="Bisova K."/>
            <person name="Chen C.J."/>
            <person name="Elias M."/>
            <person name="Gendler K."/>
            <person name="Hauser C."/>
            <person name="Lamb M.R."/>
            <person name="Ledford H."/>
            <person name="Long J.C."/>
            <person name="Minagawa J."/>
            <person name="Page M.D."/>
            <person name="Pan J."/>
            <person name="Pootakham W."/>
            <person name="Roje S."/>
            <person name="Rose A."/>
            <person name="Stahlberg E."/>
            <person name="Terauchi A.M."/>
            <person name="Yang P."/>
            <person name="Ball S."/>
            <person name="Bowler C."/>
            <person name="Dieckmann C.L."/>
            <person name="Gladyshev V.N."/>
            <person name="Green P."/>
            <person name="Jorgensen R."/>
            <person name="Mayfield S."/>
            <person name="Mueller-Roeber B."/>
            <person name="Rajamani S."/>
            <person name="Sayre R.T."/>
            <person name="Brokstein P."/>
            <person name="Dubchak I."/>
            <person name="Goodstein D."/>
            <person name="Hornick L."/>
            <person name="Huang Y.W."/>
            <person name="Jhaveri J."/>
            <person name="Luo Y."/>
            <person name="Martinez D."/>
            <person name="Ngau W.C."/>
            <person name="Otillar B."/>
            <person name="Poliakov A."/>
            <person name="Porter A."/>
            <person name="Szajkowski L."/>
            <person name="Werner G."/>
            <person name="Zhou K."/>
            <person name="Grigoriev I.V."/>
            <person name="Rokhsar D.S."/>
            <person name="Grossman A.R."/>
        </authorList>
    </citation>
    <scope>NUCLEOTIDE SEQUENCE [LARGE SCALE GENOMIC DNA]</scope>
    <source>
        <strain evidence="2">CC-503</strain>
    </source>
</reference>
<dbReference type="GeneID" id="66056590"/>
<accession>A0A2K3CS66</accession>
<evidence type="ECO:0000313" key="2">
    <source>
        <dbReference type="Proteomes" id="UP000006906"/>
    </source>
</evidence>
<dbReference type="Proteomes" id="UP000006906">
    <property type="component" value="Chromosome 16"/>
</dbReference>